<feature type="domain" description="Amidohydrolase-related" evidence="4">
    <location>
        <begin position="48"/>
        <end position="338"/>
    </location>
</feature>
<dbReference type="HOGENOM" id="CLU_039329_5_2_1"/>
<evidence type="ECO:0000313" key="5">
    <source>
        <dbReference type="EMBL" id="ETN41168.1"/>
    </source>
</evidence>
<dbReference type="RefSeq" id="XP_008715677.1">
    <property type="nucleotide sequence ID" value="XM_008717455.1"/>
</dbReference>
<evidence type="ECO:0000256" key="1">
    <source>
        <dbReference type="ARBA" id="ARBA00022793"/>
    </source>
</evidence>
<dbReference type="OrthoDB" id="432010at2759"/>
<dbReference type="PANTHER" id="PTHR21240:SF31">
    <property type="entry name" value="AMIDOHYDROLASE FAMILY PROTEIN (AFU_ORTHOLOGUE AFUA_7G05840)"/>
    <property type="match status" value="1"/>
</dbReference>
<dbReference type="EMBL" id="KB822719">
    <property type="protein sequence ID" value="ETN41168.1"/>
    <property type="molecule type" value="Genomic_DNA"/>
</dbReference>
<evidence type="ECO:0000256" key="3">
    <source>
        <dbReference type="RuleBase" id="RU366045"/>
    </source>
</evidence>
<dbReference type="PANTHER" id="PTHR21240">
    <property type="entry name" value="2-AMINO-3-CARBOXYLMUCONATE-6-SEMIALDEHYDE DECARBOXYLASE"/>
    <property type="match status" value="1"/>
</dbReference>
<dbReference type="STRING" id="1220924.W2RZF9"/>
<organism evidence="5 6">
    <name type="scientific">Cyphellophora europaea (strain CBS 101466)</name>
    <name type="common">Phialophora europaea</name>
    <dbReference type="NCBI Taxonomy" id="1220924"/>
    <lineage>
        <taxon>Eukaryota</taxon>
        <taxon>Fungi</taxon>
        <taxon>Dikarya</taxon>
        <taxon>Ascomycota</taxon>
        <taxon>Pezizomycotina</taxon>
        <taxon>Eurotiomycetes</taxon>
        <taxon>Chaetothyriomycetidae</taxon>
        <taxon>Chaetothyriales</taxon>
        <taxon>Cyphellophoraceae</taxon>
        <taxon>Cyphellophora</taxon>
    </lineage>
</organism>
<dbReference type="InterPro" id="IPR006680">
    <property type="entry name" value="Amidohydro-rel"/>
</dbReference>
<accession>W2RZF9</accession>
<dbReference type="GO" id="GO:0016831">
    <property type="term" value="F:carboxy-lyase activity"/>
    <property type="evidence" value="ECO:0007669"/>
    <property type="project" value="UniProtKB-KW"/>
</dbReference>
<sequence>MGRGTIAIEEATIDPGSIWTLPEAVQFLNPGQEVTNETVQRHAVTLGDLEERLRHMDAEGVEYMLLSLTSPGPQGQPDPAVAEQTARAANDWLAGEAAKHPTRFGGLAALSMHNATQAAEELKRAVGLGMFGAMINDFQSTGNDGKGRKYYDEEEYDVFWAAVQELGVPVYFHPRWPPLVEIKPGSEVSYAPRTHLLGAAVQFHLDLSFHLYAVISSGVFDRYPDVQIVAGHMGEGIPFNLWRANSWYNKPSKKATRPSKEDYGYYFARNVHITTSGFFSTPNLKFVIDQLGVDRVLYSIDTPYDTVKAGQDWWKSVSLPGDQKEVVGRSNAIKLFKLPLEL</sequence>
<dbReference type="GO" id="GO:0005829">
    <property type="term" value="C:cytosol"/>
    <property type="evidence" value="ECO:0007669"/>
    <property type="project" value="TreeGrafter"/>
</dbReference>
<gene>
    <name evidence="5" type="ORF">HMPREF1541_03103</name>
</gene>
<keyword evidence="1 3" id="KW-0210">Decarboxylase</keyword>
<dbReference type="eggNOG" id="ENOG502SIGR">
    <property type="taxonomic scope" value="Eukaryota"/>
</dbReference>
<proteinExistence type="inferred from homology"/>
<dbReference type="InParanoid" id="W2RZF9"/>
<dbReference type="SUPFAM" id="SSF51556">
    <property type="entry name" value="Metallo-dependent hydrolases"/>
    <property type="match status" value="1"/>
</dbReference>
<evidence type="ECO:0000313" key="6">
    <source>
        <dbReference type="Proteomes" id="UP000030752"/>
    </source>
</evidence>
<reference evidence="5 6" key="1">
    <citation type="submission" date="2013-03" db="EMBL/GenBank/DDBJ databases">
        <title>The Genome Sequence of Phialophora europaea CBS 101466.</title>
        <authorList>
            <consortium name="The Broad Institute Genomics Platform"/>
            <person name="Cuomo C."/>
            <person name="de Hoog S."/>
            <person name="Gorbushina A."/>
            <person name="Walker B."/>
            <person name="Young S.K."/>
            <person name="Zeng Q."/>
            <person name="Gargeya S."/>
            <person name="Fitzgerald M."/>
            <person name="Haas B."/>
            <person name="Abouelleil A."/>
            <person name="Allen A.W."/>
            <person name="Alvarado L."/>
            <person name="Arachchi H.M."/>
            <person name="Berlin A.M."/>
            <person name="Chapman S.B."/>
            <person name="Gainer-Dewar J."/>
            <person name="Goldberg J."/>
            <person name="Griggs A."/>
            <person name="Gujja S."/>
            <person name="Hansen M."/>
            <person name="Howarth C."/>
            <person name="Imamovic A."/>
            <person name="Ireland A."/>
            <person name="Larimer J."/>
            <person name="McCowan C."/>
            <person name="Murphy C."/>
            <person name="Pearson M."/>
            <person name="Poon T.W."/>
            <person name="Priest M."/>
            <person name="Roberts A."/>
            <person name="Saif S."/>
            <person name="Shea T."/>
            <person name="Sisk P."/>
            <person name="Sykes S."/>
            <person name="Wortman J."/>
            <person name="Nusbaum C."/>
            <person name="Birren B."/>
        </authorList>
    </citation>
    <scope>NUCLEOTIDE SEQUENCE [LARGE SCALE GENOMIC DNA]</scope>
    <source>
        <strain evidence="5 6">CBS 101466</strain>
    </source>
</reference>
<keyword evidence="6" id="KW-1185">Reference proteome</keyword>
<dbReference type="VEuPathDB" id="FungiDB:HMPREF1541_03103"/>
<dbReference type="Proteomes" id="UP000030752">
    <property type="component" value="Unassembled WGS sequence"/>
</dbReference>
<evidence type="ECO:0000259" key="4">
    <source>
        <dbReference type="Pfam" id="PF04909"/>
    </source>
</evidence>
<protein>
    <recommendedName>
        <fullName evidence="4">Amidohydrolase-related domain-containing protein</fullName>
    </recommendedName>
</protein>
<name>W2RZF9_CYPE1</name>
<dbReference type="Gene3D" id="3.20.20.140">
    <property type="entry name" value="Metal-dependent hydrolases"/>
    <property type="match status" value="1"/>
</dbReference>
<evidence type="ECO:0000256" key="2">
    <source>
        <dbReference type="ARBA" id="ARBA00023239"/>
    </source>
</evidence>
<keyword evidence="2 3" id="KW-0456">Lyase</keyword>
<dbReference type="GeneID" id="19970442"/>
<dbReference type="InterPro" id="IPR032465">
    <property type="entry name" value="ACMSD"/>
</dbReference>
<dbReference type="GO" id="GO:0016787">
    <property type="term" value="F:hydrolase activity"/>
    <property type="evidence" value="ECO:0007669"/>
    <property type="project" value="InterPro"/>
</dbReference>
<dbReference type="AlphaFoldDB" id="W2RZF9"/>
<dbReference type="GO" id="GO:0019748">
    <property type="term" value="P:secondary metabolic process"/>
    <property type="evidence" value="ECO:0007669"/>
    <property type="project" value="TreeGrafter"/>
</dbReference>
<dbReference type="InterPro" id="IPR032466">
    <property type="entry name" value="Metal_Hydrolase"/>
</dbReference>
<dbReference type="Pfam" id="PF04909">
    <property type="entry name" value="Amidohydro_2"/>
    <property type="match status" value="1"/>
</dbReference>
<comment type="similarity">
    <text evidence="3">Belongs to the metallo-dependent hydrolases superfamily.</text>
</comment>